<dbReference type="RefSeq" id="WP_209689516.1">
    <property type="nucleotide sequence ID" value="NZ_JAGIPM010000004.1"/>
</dbReference>
<dbReference type="EMBL" id="JAVDSW010000001">
    <property type="protein sequence ID" value="MDR6700743.1"/>
    <property type="molecule type" value="Genomic_DNA"/>
</dbReference>
<name>A0AAW8LPY0_AGRTU</name>
<dbReference type="AlphaFoldDB" id="A0AAW8LPY0"/>
<evidence type="ECO:0000256" key="1">
    <source>
        <dbReference type="SAM" id="MobiDB-lite"/>
    </source>
</evidence>
<organism evidence="2 3">
    <name type="scientific">Agrobacterium tumefaciens</name>
    <dbReference type="NCBI Taxonomy" id="358"/>
    <lineage>
        <taxon>Bacteria</taxon>
        <taxon>Pseudomonadati</taxon>
        <taxon>Pseudomonadota</taxon>
        <taxon>Alphaproteobacteria</taxon>
        <taxon>Hyphomicrobiales</taxon>
        <taxon>Rhizobiaceae</taxon>
        <taxon>Rhizobium/Agrobacterium group</taxon>
        <taxon>Agrobacterium</taxon>
        <taxon>Agrobacterium tumefaciens complex</taxon>
    </lineage>
</organism>
<accession>A0AAW8LPY0</accession>
<proteinExistence type="predicted"/>
<sequence length="264" mass="27888">MPFDSNGNYTLPTSYFVENGDTVLPIQHNPPFEDVAQALSATLLRDGRSPMTGDLKMGTKKITFLGDGTANTDAITKQQLDSAVSDPWAMQPVGALVWLDDGTVGFSTPPKDKSYRYVELTAGLTGAGAYNEGILVSETVSGSSPVITATAVVSLAGSPFDGRTIILINTSREFLRPGSPGSGEMSQNLSHSHNVNDPGHSHALNINPLKGWYNGSNQDAGPGSAGSNHAVGMSSNVTGIWLSADGGNEARPRNRGVRLYRRIK</sequence>
<protein>
    <recommendedName>
        <fullName evidence="4">Tail fiber protein</fullName>
    </recommendedName>
</protein>
<evidence type="ECO:0008006" key="4">
    <source>
        <dbReference type="Google" id="ProtNLM"/>
    </source>
</evidence>
<gene>
    <name evidence="2" type="ORF">J2W61_000571</name>
</gene>
<feature type="region of interest" description="Disordered" evidence="1">
    <location>
        <begin position="244"/>
        <end position="264"/>
    </location>
</feature>
<feature type="compositionally biased region" description="Basic residues" evidence="1">
    <location>
        <begin position="253"/>
        <end position="264"/>
    </location>
</feature>
<dbReference type="Proteomes" id="UP001265315">
    <property type="component" value="Unassembled WGS sequence"/>
</dbReference>
<evidence type="ECO:0000313" key="2">
    <source>
        <dbReference type="EMBL" id="MDR6700743.1"/>
    </source>
</evidence>
<reference evidence="2" key="1">
    <citation type="submission" date="2023-07" db="EMBL/GenBank/DDBJ databases">
        <title>Sorghum-associated microbial communities from plants grown in Nebraska, USA.</title>
        <authorList>
            <person name="Schachtman D."/>
        </authorList>
    </citation>
    <scope>NUCLEOTIDE SEQUENCE</scope>
    <source>
        <strain evidence="2">1457</strain>
    </source>
</reference>
<comment type="caution">
    <text evidence="2">The sequence shown here is derived from an EMBL/GenBank/DDBJ whole genome shotgun (WGS) entry which is preliminary data.</text>
</comment>
<evidence type="ECO:0000313" key="3">
    <source>
        <dbReference type="Proteomes" id="UP001265315"/>
    </source>
</evidence>